<dbReference type="InterPro" id="IPR037104">
    <property type="entry name" value="Annexin_sf"/>
</dbReference>
<proteinExistence type="inferred from homology"/>
<comment type="similarity">
    <text evidence="1">Belongs to the annexin family.</text>
</comment>
<name>A0A9P0HJX0_NEZVI</name>
<keyword evidence="5" id="KW-1185">Reference proteome</keyword>
<gene>
    <name evidence="4" type="ORF">NEZAVI_LOCUS11755</name>
</gene>
<dbReference type="InterPro" id="IPR018502">
    <property type="entry name" value="Annexin_repeat"/>
</dbReference>
<evidence type="ECO:0000313" key="5">
    <source>
        <dbReference type="Proteomes" id="UP001152798"/>
    </source>
</evidence>
<dbReference type="PROSITE" id="PS51897">
    <property type="entry name" value="ANNEXIN_2"/>
    <property type="match status" value="1"/>
</dbReference>
<evidence type="ECO:0000256" key="3">
    <source>
        <dbReference type="ARBA" id="ARBA00023216"/>
    </source>
</evidence>
<dbReference type="GO" id="GO:0005544">
    <property type="term" value="F:calcium-dependent phospholipid binding"/>
    <property type="evidence" value="ECO:0007669"/>
    <property type="project" value="InterPro"/>
</dbReference>
<organism evidence="4 5">
    <name type="scientific">Nezara viridula</name>
    <name type="common">Southern green stink bug</name>
    <name type="synonym">Cimex viridulus</name>
    <dbReference type="NCBI Taxonomy" id="85310"/>
    <lineage>
        <taxon>Eukaryota</taxon>
        <taxon>Metazoa</taxon>
        <taxon>Ecdysozoa</taxon>
        <taxon>Arthropoda</taxon>
        <taxon>Hexapoda</taxon>
        <taxon>Insecta</taxon>
        <taxon>Pterygota</taxon>
        <taxon>Neoptera</taxon>
        <taxon>Paraneoptera</taxon>
        <taxon>Hemiptera</taxon>
        <taxon>Heteroptera</taxon>
        <taxon>Panheteroptera</taxon>
        <taxon>Pentatomomorpha</taxon>
        <taxon>Pentatomoidea</taxon>
        <taxon>Pentatomidae</taxon>
        <taxon>Pentatominae</taxon>
        <taxon>Nezara</taxon>
    </lineage>
</organism>
<dbReference type="SUPFAM" id="SSF47874">
    <property type="entry name" value="Annexin"/>
    <property type="match status" value="1"/>
</dbReference>
<dbReference type="GO" id="GO:0005634">
    <property type="term" value="C:nucleus"/>
    <property type="evidence" value="ECO:0007669"/>
    <property type="project" value="TreeGrafter"/>
</dbReference>
<dbReference type="Gene3D" id="1.10.220.10">
    <property type="entry name" value="Annexin"/>
    <property type="match status" value="1"/>
</dbReference>
<dbReference type="PANTHER" id="PTHR10502">
    <property type="entry name" value="ANNEXIN"/>
    <property type="match status" value="1"/>
</dbReference>
<accession>A0A9P0HJX0</accession>
<dbReference type="GO" id="GO:0005509">
    <property type="term" value="F:calcium ion binding"/>
    <property type="evidence" value="ECO:0007669"/>
    <property type="project" value="InterPro"/>
</dbReference>
<protein>
    <recommendedName>
        <fullName evidence="6">Annexin</fullName>
    </recommendedName>
</protein>
<dbReference type="PANTHER" id="PTHR10502:SF233">
    <property type="entry name" value="ANNEXIN B9"/>
    <property type="match status" value="1"/>
</dbReference>
<dbReference type="GO" id="GO:0032509">
    <property type="term" value="P:endosome transport via multivesicular body sorting pathway"/>
    <property type="evidence" value="ECO:0007669"/>
    <property type="project" value="TreeGrafter"/>
</dbReference>
<dbReference type="GO" id="GO:0005886">
    <property type="term" value="C:plasma membrane"/>
    <property type="evidence" value="ECO:0007669"/>
    <property type="project" value="TreeGrafter"/>
</dbReference>
<dbReference type="FunFam" id="1.10.220.10:FF:000005">
    <property type="entry name" value="Annexin"/>
    <property type="match status" value="1"/>
</dbReference>
<dbReference type="GO" id="GO:0005737">
    <property type="term" value="C:cytoplasm"/>
    <property type="evidence" value="ECO:0007669"/>
    <property type="project" value="TreeGrafter"/>
</dbReference>
<evidence type="ECO:0000256" key="2">
    <source>
        <dbReference type="ARBA" id="ARBA00022737"/>
    </source>
</evidence>
<keyword evidence="2" id="KW-0677">Repeat</keyword>
<dbReference type="EMBL" id="OV725081">
    <property type="protein sequence ID" value="CAH1403087.1"/>
    <property type="molecule type" value="Genomic_DNA"/>
</dbReference>
<evidence type="ECO:0000256" key="1">
    <source>
        <dbReference type="ARBA" id="ARBA00007831"/>
    </source>
</evidence>
<sequence>MSAEKYYPFKCTPTVFPHDNFDANADATALKQAMKGFGADEQAIIDILAHRGIVQRLEIAEAYKTLYGKNEVPLGTIHRHASDTILLPSFVIKII</sequence>
<dbReference type="GO" id="GO:0001786">
    <property type="term" value="F:phosphatidylserine binding"/>
    <property type="evidence" value="ECO:0007669"/>
    <property type="project" value="TreeGrafter"/>
</dbReference>
<dbReference type="Proteomes" id="UP001152798">
    <property type="component" value="Chromosome 5"/>
</dbReference>
<keyword evidence="3" id="KW-0041">Annexin</keyword>
<evidence type="ECO:0008006" key="6">
    <source>
        <dbReference type="Google" id="ProtNLM"/>
    </source>
</evidence>
<dbReference type="Pfam" id="PF00191">
    <property type="entry name" value="Annexin"/>
    <property type="match status" value="1"/>
</dbReference>
<evidence type="ECO:0000313" key="4">
    <source>
        <dbReference type="EMBL" id="CAH1403087.1"/>
    </source>
</evidence>
<dbReference type="GO" id="GO:0012506">
    <property type="term" value="C:vesicle membrane"/>
    <property type="evidence" value="ECO:0007669"/>
    <property type="project" value="TreeGrafter"/>
</dbReference>
<dbReference type="AlphaFoldDB" id="A0A9P0HJX0"/>
<dbReference type="OrthoDB" id="37886at2759"/>
<reference evidence="4" key="1">
    <citation type="submission" date="2022-01" db="EMBL/GenBank/DDBJ databases">
        <authorList>
            <person name="King R."/>
        </authorList>
    </citation>
    <scope>NUCLEOTIDE SEQUENCE</scope>
</reference>